<gene>
    <name evidence="2" type="ORF">BSTOLATCC_MIC48174</name>
</gene>
<comment type="caution">
    <text evidence="2">The sequence shown here is derived from an EMBL/GenBank/DDBJ whole genome shotgun (WGS) entry which is preliminary data.</text>
</comment>
<evidence type="ECO:0000256" key="1">
    <source>
        <dbReference type="SAM" id="MobiDB-lite"/>
    </source>
</evidence>
<reference evidence="2" key="1">
    <citation type="submission" date="2021-09" db="EMBL/GenBank/DDBJ databases">
        <authorList>
            <consortium name="AG Swart"/>
            <person name="Singh M."/>
            <person name="Singh A."/>
            <person name="Seah K."/>
            <person name="Emmerich C."/>
        </authorList>
    </citation>
    <scope>NUCLEOTIDE SEQUENCE</scope>
    <source>
        <strain evidence="2">ATCC30299</strain>
    </source>
</reference>
<feature type="compositionally biased region" description="Acidic residues" evidence="1">
    <location>
        <begin position="331"/>
        <end position="340"/>
    </location>
</feature>
<feature type="region of interest" description="Disordered" evidence="1">
    <location>
        <begin position="61"/>
        <end position="80"/>
    </location>
</feature>
<name>A0AAU9JV01_9CILI</name>
<evidence type="ECO:0000313" key="3">
    <source>
        <dbReference type="Proteomes" id="UP001162131"/>
    </source>
</evidence>
<protein>
    <submittedName>
        <fullName evidence="2">Uncharacterized protein</fullName>
    </submittedName>
</protein>
<dbReference type="EMBL" id="CAJZBQ010000047">
    <property type="protein sequence ID" value="CAG9329350.1"/>
    <property type="molecule type" value="Genomic_DNA"/>
</dbReference>
<feature type="compositionally biased region" description="Basic and acidic residues" evidence="1">
    <location>
        <begin position="378"/>
        <end position="387"/>
    </location>
</feature>
<proteinExistence type="predicted"/>
<accession>A0AAU9JV01</accession>
<keyword evidence="3" id="KW-1185">Reference proteome</keyword>
<feature type="compositionally biased region" description="Basic and acidic residues" evidence="1">
    <location>
        <begin position="64"/>
        <end position="80"/>
    </location>
</feature>
<organism evidence="2 3">
    <name type="scientific">Blepharisma stoltei</name>
    <dbReference type="NCBI Taxonomy" id="1481888"/>
    <lineage>
        <taxon>Eukaryota</taxon>
        <taxon>Sar</taxon>
        <taxon>Alveolata</taxon>
        <taxon>Ciliophora</taxon>
        <taxon>Postciliodesmatophora</taxon>
        <taxon>Heterotrichea</taxon>
        <taxon>Heterotrichida</taxon>
        <taxon>Blepharismidae</taxon>
        <taxon>Blepharisma</taxon>
    </lineage>
</organism>
<evidence type="ECO:0000313" key="2">
    <source>
        <dbReference type="EMBL" id="CAG9329350.1"/>
    </source>
</evidence>
<sequence>MLKFTRRWLFFSKRRPTIHESVIGRSRFPTPEESVEYLKARDKDQVYDYFEMKKAGRLAPSAYDMEKEEKENEKEAKREKKEYIQELQKKGMKIEYHSSTDEEKEIEELINKDYKEGYNVEGEDVYGKKAYNDPFDKELFGPKKWDEYVKKKKEFEPIKPSEWIENVKPEWEEHIASWNLGSGEGNFNENQDVLEKLEKMADEKLKTQRENCSVISGNAEKSQNIDVLGELEKMADSKKTFHDQKLGKDAENDTSLDIEDLQNIAADPKQKIFEFAALWLKDVEEMHKKLPKNEQNQVPNLGSFLDIASSNQFFKKKFMISDEDLYKKEAEELDEDEDEFENKYKEEEDKQKEKDEDKQKEKEKDDDKQKEKKKKKDAGKEKEKGEPVEILPLRKSKPKSKK</sequence>
<dbReference type="Proteomes" id="UP001162131">
    <property type="component" value="Unassembled WGS sequence"/>
</dbReference>
<feature type="region of interest" description="Disordered" evidence="1">
    <location>
        <begin position="330"/>
        <end position="402"/>
    </location>
</feature>
<dbReference type="AlphaFoldDB" id="A0AAU9JV01"/>
<feature type="compositionally biased region" description="Basic and acidic residues" evidence="1">
    <location>
        <begin position="341"/>
        <end position="370"/>
    </location>
</feature>